<feature type="transmembrane region" description="Helical" evidence="1">
    <location>
        <begin position="12"/>
        <end position="32"/>
    </location>
</feature>
<evidence type="ECO:0008006" key="6">
    <source>
        <dbReference type="Google" id="ProtNLM"/>
    </source>
</evidence>
<feature type="domain" description="PilX/PilW C-terminal" evidence="2">
    <location>
        <begin position="103"/>
        <end position="182"/>
    </location>
</feature>
<proteinExistence type="predicted"/>
<gene>
    <name evidence="4" type="ORF">H8K33_19475</name>
</gene>
<feature type="domain" description="Type 4 fimbrial biogenesis protein PilX N-terminal" evidence="3">
    <location>
        <begin position="10"/>
        <end position="59"/>
    </location>
</feature>
<dbReference type="Pfam" id="PF14341">
    <property type="entry name" value="PilX_N"/>
    <property type="match status" value="1"/>
</dbReference>
<accession>A0ABR6XWD2</accession>
<name>A0ABR6XWD2_9BURK</name>
<sequence>MNMVKRRKQAGFVLAISMIFLIVMTMLAVTAIKKATMDEKVSGNLRAQNLAFDAAEKALRFCESNIELAAGDTEICKMKLGATVLVIPPTRPYRDDDVNANFPIEWSNMDNWNERGPNNAVRLNGINAVPNVATQPQCMIERWEIPSNRGEYPGDQFYPYVITARGIGSTGTAVVWLQEVIRCGNY</sequence>
<evidence type="ECO:0000259" key="2">
    <source>
        <dbReference type="Pfam" id="PF13681"/>
    </source>
</evidence>
<organism evidence="4 5">
    <name type="scientific">Undibacterium amnicola</name>
    <dbReference type="NCBI Taxonomy" id="1834038"/>
    <lineage>
        <taxon>Bacteria</taxon>
        <taxon>Pseudomonadati</taxon>
        <taxon>Pseudomonadota</taxon>
        <taxon>Betaproteobacteria</taxon>
        <taxon>Burkholderiales</taxon>
        <taxon>Oxalobacteraceae</taxon>
        <taxon>Undibacterium</taxon>
    </lineage>
</organism>
<evidence type="ECO:0000259" key="3">
    <source>
        <dbReference type="Pfam" id="PF14341"/>
    </source>
</evidence>
<dbReference type="Pfam" id="PF13681">
    <property type="entry name" value="PilX"/>
    <property type="match status" value="1"/>
</dbReference>
<evidence type="ECO:0000256" key="1">
    <source>
        <dbReference type="SAM" id="Phobius"/>
    </source>
</evidence>
<dbReference type="InterPro" id="IPR025205">
    <property type="entry name" value="PilX/PilW_C"/>
</dbReference>
<reference evidence="4 5" key="1">
    <citation type="submission" date="2020-08" db="EMBL/GenBank/DDBJ databases">
        <title>Novel species isolated from subtropical streams in China.</title>
        <authorList>
            <person name="Lu H."/>
        </authorList>
    </citation>
    <scope>NUCLEOTIDE SEQUENCE [LARGE SCALE GENOMIC DNA]</scope>
    <source>
        <strain evidence="4 5">KCTC 52442</strain>
    </source>
</reference>
<keyword evidence="1" id="KW-0472">Membrane</keyword>
<keyword evidence="1" id="KW-0812">Transmembrane</keyword>
<comment type="caution">
    <text evidence="4">The sequence shown here is derived from an EMBL/GenBank/DDBJ whole genome shotgun (WGS) entry which is preliminary data.</text>
</comment>
<dbReference type="EMBL" id="JACOFU010000013">
    <property type="protein sequence ID" value="MBC3833693.1"/>
    <property type="molecule type" value="Genomic_DNA"/>
</dbReference>
<dbReference type="InterPro" id="IPR025746">
    <property type="entry name" value="PilX_N_dom"/>
</dbReference>
<dbReference type="Proteomes" id="UP000643610">
    <property type="component" value="Unassembled WGS sequence"/>
</dbReference>
<keyword evidence="1" id="KW-1133">Transmembrane helix</keyword>
<dbReference type="RefSeq" id="WP_186892737.1">
    <property type="nucleotide sequence ID" value="NZ_JACOFU010000013.1"/>
</dbReference>
<keyword evidence="5" id="KW-1185">Reference proteome</keyword>
<evidence type="ECO:0000313" key="4">
    <source>
        <dbReference type="EMBL" id="MBC3833693.1"/>
    </source>
</evidence>
<protein>
    <recommendedName>
        <fullName evidence="6">Pilus assembly protein PilX</fullName>
    </recommendedName>
</protein>
<evidence type="ECO:0000313" key="5">
    <source>
        <dbReference type="Proteomes" id="UP000643610"/>
    </source>
</evidence>